<comment type="caution">
    <text evidence="2">The sequence shown here is derived from an EMBL/GenBank/DDBJ whole genome shotgun (WGS) entry which is preliminary data.</text>
</comment>
<name>A0A9P6U186_9FUNG</name>
<reference evidence="2" key="1">
    <citation type="journal article" date="2020" name="Fungal Divers.">
        <title>Resolving the Mortierellaceae phylogeny through synthesis of multi-gene phylogenetics and phylogenomics.</title>
        <authorList>
            <person name="Vandepol N."/>
            <person name="Liber J."/>
            <person name="Desiro A."/>
            <person name="Na H."/>
            <person name="Kennedy M."/>
            <person name="Barry K."/>
            <person name="Grigoriev I.V."/>
            <person name="Miller A.N."/>
            <person name="O'Donnell K."/>
            <person name="Stajich J.E."/>
            <person name="Bonito G."/>
        </authorList>
    </citation>
    <scope>NUCLEOTIDE SEQUENCE</scope>
    <source>
        <strain evidence="2">KOD948</strain>
    </source>
</reference>
<dbReference type="EMBL" id="JAAAJA010000380">
    <property type="protein sequence ID" value="KAG0254853.1"/>
    <property type="molecule type" value="Genomic_DNA"/>
</dbReference>
<gene>
    <name evidence="2" type="ORF">BG011_005500</name>
</gene>
<keyword evidence="3" id="KW-1185">Reference proteome</keyword>
<proteinExistence type="predicted"/>
<protein>
    <submittedName>
        <fullName evidence="2">Uncharacterized protein</fullName>
    </submittedName>
</protein>
<accession>A0A9P6U186</accession>
<organism evidence="2 3">
    <name type="scientific">Mortierella polycephala</name>
    <dbReference type="NCBI Taxonomy" id="41804"/>
    <lineage>
        <taxon>Eukaryota</taxon>
        <taxon>Fungi</taxon>
        <taxon>Fungi incertae sedis</taxon>
        <taxon>Mucoromycota</taxon>
        <taxon>Mortierellomycotina</taxon>
        <taxon>Mortierellomycetes</taxon>
        <taxon>Mortierellales</taxon>
        <taxon>Mortierellaceae</taxon>
        <taxon>Mortierella</taxon>
    </lineage>
</organism>
<dbReference type="Proteomes" id="UP000726737">
    <property type="component" value="Unassembled WGS sequence"/>
</dbReference>
<evidence type="ECO:0000313" key="3">
    <source>
        <dbReference type="Proteomes" id="UP000726737"/>
    </source>
</evidence>
<dbReference type="AlphaFoldDB" id="A0A9P6U186"/>
<evidence type="ECO:0000313" key="2">
    <source>
        <dbReference type="EMBL" id="KAG0254853.1"/>
    </source>
</evidence>
<feature type="region of interest" description="Disordered" evidence="1">
    <location>
        <begin position="1"/>
        <end position="37"/>
    </location>
</feature>
<sequence>MRAASPNRACYRTDTSATDEESSNTMSSASSRIPALDTKYRKRKRHLTDVMAMREQLMERDEQCHKEMEQRSEQQHQELIQLMTDNNAALNKFASLLAKLVEK</sequence>
<evidence type="ECO:0000256" key="1">
    <source>
        <dbReference type="SAM" id="MobiDB-lite"/>
    </source>
</evidence>